<dbReference type="InterPro" id="IPR001251">
    <property type="entry name" value="CRAL-TRIO_dom"/>
</dbReference>
<dbReference type="PANTHER" id="PTHR45824">
    <property type="entry name" value="GH16843P"/>
    <property type="match status" value="1"/>
</dbReference>
<dbReference type="GO" id="GO:0008526">
    <property type="term" value="F:phosphatidylinositol transfer activity"/>
    <property type="evidence" value="ECO:0007669"/>
    <property type="project" value="TreeGrafter"/>
</dbReference>
<dbReference type="InterPro" id="IPR052578">
    <property type="entry name" value="PI_Transfer_CRAL-TRIO"/>
</dbReference>
<dbReference type="EMBL" id="CYKH01000130">
    <property type="protein sequence ID" value="CUE72557.1"/>
    <property type="molecule type" value="Genomic_DNA"/>
</dbReference>
<dbReference type="AlphaFoldDB" id="A0A0S4IP40"/>
<evidence type="ECO:0000313" key="2">
    <source>
        <dbReference type="EMBL" id="CUE72557.1"/>
    </source>
</evidence>
<dbReference type="Pfam" id="PF00650">
    <property type="entry name" value="CRAL_TRIO"/>
    <property type="match status" value="1"/>
</dbReference>
<dbReference type="InterPro" id="IPR036273">
    <property type="entry name" value="CRAL/TRIO_N_dom_sf"/>
</dbReference>
<dbReference type="Gene3D" id="3.40.525.10">
    <property type="entry name" value="CRAL-TRIO lipid binding domain"/>
    <property type="match status" value="1"/>
</dbReference>
<reference evidence="3" key="1">
    <citation type="submission" date="2015-09" db="EMBL/GenBank/DDBJ databases">
        <authorList>
            <consortium name="Pathogen Informatics"/>
        </authorList>
    </citation>
    <scope>NUCLEOTIDE SEQUENCE [LARGE SCALE GENOMIC DNA]</scope>
    <source>
        <strain evidence="3">Lake Konstanz</strain>
    </source>
</reference>
<dbReference type="OrthoDB" id="1434354at2759"/>
<dbReference type="PANTHER" id="PTHR45824:SF29">
    <property type="entry name" value="GH16843P"/>
    <property type="match status" value="1"/>
</dbReference>
<proteinExistence type="predicted"/>
<dbReference type="SUPFAM" id="SSF46938">
    <property type="entry name" value="CRAL/TRIO N-terminal domain"/>
    <property type="match status" value="1"/>
</dbReference>
<dbReference type="Proteomes" id="UP000051952">
    <property type="component" value="Unassembled WGS sequence"/>
</dbReference>
<name>A0A0S4IP40_BODSA</name>
<accession>A0A0S4IP40</accession>
<dbReference type="CDD" id="cd00170">
    <property type="entry name" value="SEC14"/>
    <property type="match status" value="1"/>
</dbReference>
<evidence type="ECO:0000259" key="1">
    <source>
        <dbReference type="PROSITE" id="PS50191"/>
    </source>
</evidence>
<dbReference type="InterPro" id="IPR036865">
    <property type="entry name" value="CRAL-TRIO_dom_sf"/>
</dbReference>
<keyword evidence="3" id="KW-1185">Reference proteome</keyword>
<evidence type="ECO:0000313" key="3">
    <source>
        <dbReference type="Proteomes" id="UP000051952"/>
    </source>
</evidence>
<protein>
    <recommendedName>
        <fullName evidence="1">CRAL-TRIO domain-containing protein</fullName>
    </recommendedName>
</protein>
<sequence length="292" mass="32935">MATYFKPASEKEQKIVDSIRTQLNGVKLAEDDTSFLINDALILRYLRHKDGKEEKALKSILECVEWRKTTKPYLITFDSVKEWAGEGANYCAGFTKIGIPIIQLRLVSSRISSPLTASRNGLGRERTIAQASLRSGFPSSNSALVSKDVVNVTMRVNYVIWALEELMRRGYYESVFIGDFSAFEKSPTDDEKKVREGIDDVRSRYYPLFETQTYFVSMPLFLRAIFAVMQAFMSGAQKEVMHTGLKPKHLLEWIDASQLPERLGGTLPVLKKTEGGAEVVDVLAMFPAQRKA</sequence>
<gene>
    <name evidence="2" type="ORF">BSAL_54270</name>
</gene>
<dbReference type="SUPFAM" id="SSF52087">
    <property type="entry name" value="CRAL/TRIO domain"/>
    <property type="match status" value="1"/>
</dbReference>
<organism evidence="2 3">
    <name type="scientific">Bodo saltans</name>
    <name type="common">Flagellated protozoan</name>
    <dbReference type="NCBI Taxonomy" id="75058"/>
    <lineage>
        <taxon>Eukaryota</taxon>
        <taxon>Discoba</taxon>
        <taxon>Euglenozoa</taxon>
        <taxon>Kinetoplastea</taxon>
        <taxon>Metakinetoplastina</taxon>
        <taxon>Eubodonida</taxon>
        <taxon>Bodonidae</taxon>
        <taxon>Bodo</taxon>
    </lineage>
</organism>
<dbReference type="PROSITE" id="PS50191">
    <property type="entry name" value="CRAL_TRIO"/>
    <property type="match status" value="1"/>
</dbReference>
<feature type="domain" description="CRAL-TRIO" evidence="1">
    <location>
        <begin position="156"/>
        <end position="271"/>
    </location>
</feature>
<dbReference type="VEuPathDB" id="TriTrypDB:BSAL_54275"/>